<dbReference type="GO" id="GO:0003676">
    <property type="term" value="F:nucleic acid binding"/>
    <property type="evidence" value="ECO:0007669"/>
    <property type="project" value="InterPro"/>
</dbReference>
<dbReference type="CDD" id="cd04485">
    <property type="entry name" value="DnaE_OBF"/>
    <property type="match status" value="1"/>
</dbReference>
<gene>
    <name evidence="5" type="ORF">METZ01_LOCUS153531</name>
</gene>
<reference evidence="5" key="1">
    <citation type="submission" date="2018-05" db="EMBL/GenBank/DDBJ databases">
        <authorList>
            <person name="Lanie J.A."/>
            <person name="Ng W.-L."/>
            <person name="Kazmierczak K.M."/>
            <person name="Andrzejewski T.M."/>
            <person name="Davidsen T.M."/>
            <person name="Wayne K.J."/>
            <person name="Tettelin H."/>
            <person name="Glass J.I."/>
            <person name="Rusch D."/>
            <person name="Podicherti R."/>
            <person name="Tsui H.-C.T."/>
            <person name="Winkler M.E."/>
        </authorList>
    </citation>
    <scope>NUCLEOTIDE SEQUENCE</scope>
</reference>
<dbReference type="EMBL" id="UINC01025319">
    <property type="protein sequence ID" value="SVB00677.1"/>
    <property type="molecule type" value="Genomic_DNA"/>
</dbReference>
<feature type="domain" description="OB" evidence="3">
    <location>
        <begin position="201"/>
        <end position="276"/>
    </location>
</feature>
<evidence type="ECO:0000259" key="3">
    <source>
        <dbReference type="Pfam" id="PF01336"/>
    </source>
</evidence>
<dbReference type="GO" id="GO:0008408">
    <property type="term" value="F:3'-5' exonuclease activity"/>
    <property type="evidence" value="ECO:0007669"/>
    <property type="project" value="InterPro"/>
</dbReference>
<name>A0A382AI57_9ZZZZ</name>
<accession>A0A382AI57</accession>
<dbReference type="Pfam" id="PF14579">
    <property type="entry name" value="HHH_6"/>
    <property type="match status" value="1"/>
</dbReference>
<sequence>MFNNQPMGFYSLDALGRDARRNGIKTLLPDVNQSRVVCTAEGNNLRIGLGLVRGWGTDIAEKVVQERERSGPYRSLIDFLRRTPATLKRPAIENLIWVGGFGGLGLTRRELLWQTGLWIGPETDNERSGGRENHTQTELTLENPYAEIPFPDLDPTDRMIAEYRMLRFSAELHPLVLLQDALPAGTVSSDRLTHLRQGSMVHVVGLVTTRQRPGTAKGYVFVLMEDAHGPMNVIVKPDVYERNSSAVRMEPFLAVRGRLQKDGATLNIVAHQVETLRVPGMPIHVRRPSHSYDTTNKSQSELTDISENLNDFSELQTSLPDTMDYWTDPGRSAPSPSHYLTALRQSPPGIKSFV</sequence>
<dbReference type="Pfam" id="PF01336">
    <property type="entry name" value="tRNA_anti-codon"/>
    <property type="match status" value="1"/>
</dbReference>
<evidence type="ECO:0000256" key="2">
    <source>
        <dbReference type="ARBA" id="ARBA00017273"/>
    </source>
</evidence>
<dbReference type="Gene3D" id="1.10.150.870">
    <property type="match status" value="1"/>
</dbReference>
<dbReference type="InterPro" id="IPR029460">
    <property type="entry name" value="DNAPol_HHH"/>
</dbReference>
<dbReference type="GO" id="GO:0006260">
    <property type="term" value="P:DNA replication"/>
    <property type="evidence" value="ECO:0007669"/>
    <property type="project" value="InterPro"/>
</dbReference>
<dbReference type="InterPro" id="IPR004805">
    <property type="entry name" value="DnaE2/DnaE/PolC"/>
</dbReference>
<dbReference type="InterPro" id="IPR004365">
    <property type="entry name" value="NA-bd_OB_tRNA"/>
</dbReference>
<dbReference type="PANTHER" id="PTHR32294:SF4">
    <property type="entry name" value="ERROR-PRONE DNA POLYMERASE"/>
    <property type="match status" value="1"/>
</dbReference>
<evidence type="ECO:0000313" key="5">
    <source>
        <dbReference type="EMBL" id="SVB00677.1"/>
    </source>
</evidence>
<organism evidence="5">
    <name type="scientific">marine metagenome</name>
    <dbReference type="NCBI Taxonomy" id="408172"/>
    <lineage>
        <taxon>unclassified sequences</taxon>
        <taxon>metagenomes</taxon>
        <taxon>ecological metagenomes</taxon>
    </lineage>
</organism>
<dbReference type="AlphaFoldDB" id="A0A382AI57"/>
<feature type="domain" description="DNA polymerase helix-hairpin-helix motif" evidence="4">
    <location>
        <begin position="23"/>
        <end position="111"/>
    </location>
</feature>
<protein>
    <recommendedName>
        <fullName evidence="2">Error-prone DNA polymerase</fullName>
    </recommendedName>
</protein>
<evidence type="ECO:0000256" key="1">
    <source>
        <dbReference type="ARBA" id="ARBA00007391"/>
    </source>
</evidence>
<evidence type="ECO:0000259" key="4">
    <source>
        <dbReference type="Pfam" id="PF14579"/>
    </source>
</evidence>
<dbReference type="PANTHER" id="PTHR32294">
    <property type="entry name" value="DNA POLYMERASE III SUBUNIT ALPHA"/>
    <property type="match status" value="1"/>
</dbReference>
<comment type="similarity">
    <text evidence="1">Belongs to the DNA polymerase type-C family. DnaE2 subfamily.</text>
</comment>
<proteinExistence type="inferred from homology"/>